<accession>A0AAP0EB42</accession>
<comment type="caution">
    <text evidence="1">The sequence shown here is derived from an EMBL/GenBank/DDBJ whole genome shotgun (WGS) entry which is preliminary data.</text>
</comment>
<keyword evidence="2" id="KW-1185">Reference proteome</keyword>
<protein>
    <submittedName>
        <fullName evidence="1">Uncharacterized protein</fullName>
    </submittedName>
</protein>
<dbReference type="AlphaFoldDB" id="A0AAP0EB42"/>
<sequence length="175" mass="19013">MSISWLLTIGLCHFNNSNSIVRVLQNYPTPASVVIEEIVDLNGENGGDDDGEVNVECWIIVHTGTVRGVSESVLARISLDRAHIEPRVHKEWSLACRVQDLLRPGARRLLQTICDLVTDGVRLSTAVAGKTDCGSALAPVAVYLENGPLHTVLNKYKMKGSSPTHLLYSCTTCSS</sequence>
<evidence type="ECO:0000313" key="2">
    <source>
        <dbReference type="Proteomes" id="UP001417504"/>
    </source>
</evidence>
<proteinExistence type="predicted"/>
<evidence type="ECO:0000313" key="1">
    <source>
        <dbReference type="EMBL" id="KAK9089991.1"/>
    </source>
</evidence>
<dbReference type="Proteomes" id="UP001417504">
    <property type="component" value="Unassembled WGS sequence"/>
</dbReference>
<name>A0AAP0EB42_9MAGN</name>
<organism evidence="1 2">
    <name type="scientific">Stephania japonica</name>
    <dbReference type="NCBI Taxonomy" id="461633"/>
    <lineage>
        <taxon>Eukaryota</taxon>
        <taxon>Viridiplantae</taxon>
        <taxon>Streptophyta</taxon>
        <taxon>Embryophyta</taxon>
        <taxon>Tracheophyta</taxon>
        <taxon>Spermatophyta</taxon>
        <taxon>Magnoliopsida</taxon>
        <taxon>Ranunculales</taxon>
        <taxon>Menispermaceae</taxon>
        <taxon>Menispermoideae</taxon>
        <taxon>Cissampelideae</taxon>
        <taxon>Stephania</taxon>
    </lineage>
</organism>
<dbReference type="EMBL" id="JBBNAE010000010">
    <property type="protein sequence ID" value="KAK9089991.1"/>
    <property type="molecule type" value="Genomic_DNA"/>
</dbReference>
<gene>
    <name evidence="1" type="ORF">Sjap_023168</name>
</gene>
<reference evidence="1 2" key="1">
    <citation type="submission" date="2024-01" db="EMBL/GenBank/DDBJ databases">
        <title>Genome assemblies of Stephania.</title>
        <authorList>
            <person name="Yang L."/>
        </authorList>
    </citation>
    <scope>NUCLEOTIDE SEQUENCE [LARGE SCALE GENOMIC DNA]</scope>
    <source>
        <strain evidence="1">QJT</strain>
        <tissue evidence="1">Leaf</tissue>
    </source>
</reference>